<protein>
    <submittedName>
        <fullName evidence="1">Uncharacterized protein</fullName>
    </submittedName>
</protein>
<proteinExistence type="predicted"/>
<reference evidence="1 2" key="1">
    <citation type="submission" date="2018-02" db="EMBL/GenBank/DDBJ databases">
        <title>The genomes of Aspergillus section Nigri reveals drivers in fungal speciation.</title>
        <authorList>
            <consortium name="DOE Joint Genome Institute"/>
            <person name="Vesth T.C."/>
            <person name="Nybo J."/>
            <person name="Theobald S."/>
            <person name="Brandl J."/>
            <person name="Frisvad J.C."/>
            <person name="Nielsen K.F."/>
            <person name="Lyhne E.K."/>
            <person name="Kogle M.E."/>
            <person name="Kuo A."/>
            <person name="Riley R."/>
            <person name="Clum A."/>
            <person name="Nolan M."/>
            <person name="Lipzen A."/>
            <person name="Salamov A."/>
            <person name="Henrissat B."/>
            <person name="Wiebenga A."/>
            <person name="De vries R.P."/>
            <person name="Grigoriev I.V."/>
            <person name="Mortensen U.H."/>
            <person name="Andersen M.R."/>
            <person name="Baker S.E."/>
        </authorList>
    </citation>
    <scope>NUCLEOTIDE SEQUENCE [LARGE SCALE GENOMIC DNA]</scope>
    <source>
        <strain evidence="1 2">CBS 115571</strain>
    </source>
</reference>
<name>A0A2V5HRJ5_ASPV1</name>
<gene>
    <name evidence="1" type="ORF">BO99DRAFT_334358</name>
</gene>
<organism evidence="1 2">
    <name type="scientific">Aspergillus violaceofuscus (strain CBS 115571)</name>
    <dbReference type="NCBI Taxonomy" id="1450538"/>
    <lineage>
        <taxon>Eukaryota</taxon>
        <taxon>Fungi</taxon>
        <taxon>Dikarya</taxon>
        <taxon>Ascomycota</taxon>
        <taxon>Pezizomycotina</taxon>
        <taxon>Eurotiomycetes</taxon>
        <taxon>Eurotiomycetidae</taxon>
        <taxon>Eurotiales</taxon>
        <taxon>Aspergillaceae</taxon>
        <taxon>Aspergillus</taxon>
    </lineage>
</organism>
<dbReference type="OMA" id="IRTRCPT"/>
<dbReference type="Proteomes" id="UP000249829">
    <property type="component" value="Unassembled WGS sequence"/>
</dbReference>
<dbReference type="EMBL" id="KZ825139">
    <property type="protein sequence ID" value="PYI18900.1"/>
    <property type="molecule type" value="Genomic_DNA"/>
</dbReference>
<feature type="non-terminal residue" evidence="1">
    <location>
        <position position="1"/>
    </location>
</feature>
<evidence type="ECO:0000313" key="1">
    <source>
        <dbReference type="EMBL" id="PYI18900.1"/>
    </source>
</evidence>
<accession>A0A2V5HRJ5</accession>
<evidence type="ECO:0000313" key="2">
    <source>
        <dbReference type="Proteomes" id="UP000249829"/>
    </source>
</evidence>
<dbReference type="AlphaFoldDB" id="A0A2V5HRJ5"/>
<keyword evidence="2" id="KW-1185">Reference proteome</keyword>
<sequence>NSPSSPIKAALVYIIKGCEITLNRTALLKHKVSKLRAGLERQNTKKKRSYHQIAGLNSLTVKKAKNAFSQARKANKAIGICPVKSAADEEQPRRRAPPRCSKYRTIGYIRTRCPTHQNTK</sequence>
<dbReference type="STRING" id="1450538.A0A2V5HRJ5"/>